<sequence length="211" mass="21437">MPGIPLNIGVNVDLAIPVTGFIDGIAVQPFSMDVPIDLKLFIDLPSPIPNVTIPLGEGESITVNIPKIVINRFDLTGFNVGNVGGIPFSRMHIEIINSVGPISVPILHIPAAPGVGNSTINPTSGFFNSGTGGGSGFFNAGQFISGFSNQGGRFLSGVENIGQLTSGMGNIGSIVTGWYNTSTAGLTGALLSGIGNVGSRLAGFLLSGTGQ</sequence>
<organism evidence="1 2">
    <name type="scientific">Mycobacterium innocens</name>
    <dbReference type="NCBI Taxonomy" id="2341083"/>
    <lineage>
        <taxon>Bacteria</taxon>
        <taxon>Bacillati</taxon>
        <taxon>Actinomycetota</taxon>
        <taxon>Actinomycetes</taxon>
        <taxon>Mycobacteriales</taxon>
        <taxon>Mycobacteriaceae</taxon>
        <taxon>Mycobacterium</taxon>
    </lineage>
</organism>
<keyword evidence="2" id="KW-1185">Reference proteome</keyword>
<dbReference type="RefSeq" id="WP_244232270.1">
    <property type="nucleotide sequence ID" value="NZ_UPHQ01000056.1"/>
</dbReference>
<protein>
    <submittedName>
        <fullName evidence="1">PPE family protein PPE34</fullName>
    </submittedName>
</protein>
<reference evidence="1 2" key="1">
    <citation type="submission" date="2018-09" db="EMBL/GenBank/DDBJ databases">
        <authorList>
            <person name="Tagini F."/>
        </authorList>
    </citation>
    <scope>NUCLEOTIDE SEQUENCE [LARGE SCALE GENOMIC DNA]</scope>
    <source>
        <strain evidence="1 2">MK13</strain>
    </source>
</reference>
<dbReference type="EMBL" id="UPHQ01000056">
    <property type="protein sequence ID" value="VBA37019.1"/>
    <property type="molecule type" value="Genomic_DNA"/>
</dbReference>
<gene>
    <name evidence="1" type="ORF">LAUMK13_01430</name>
</gene>
<evidence type="ECO:0000313" key="2">
    <source>
        <dbReference type="Proteomes" id="UP000267289"/>
    </source>
</evidence>
<proteinExistence type="predicted"/>
<evidence type="ECO:0000313" key="1">
    <source>
        <dbReference type="EMBL" id="VBA37019.1"/>
    </source>
</evidence>
<name>A0A498PW13_9MYCO</name>
<dbReference type="Proteomes" id="UP000267289">
    <property type="component" value="Unassembled WGS sequence"/>
</dbReference>
<accession>A0A498PW13</accession>
<dbReference type="AlphaFoldDB" id="A0A498PW13"/>